<dbReference type="WBParaSite" id="nRc.2.0.1.t46154-RA">
    <property type="protein sequence ID" value="nRc.2.0.1.t46154-RA"/>
    <property type="gene ID" value="nRc.2.0.1.g46154"/>
</dbReference>
<evidence type="ECO:0000313" key="1">
    <source>
        <dbReference type="Proteomes" id="UP000887565"/>
    </source>
</evidence>
<name>A0A915L524_ROMCU</name>
<proteinExistence type="predicted"/>
<accession>A0A915L524</accession>
<dbReference type="Proteomes" id="UP000887565">
    <property type="component" value="Unplaced"/>
</dbReference>
<protein>
    <submittedName>
        <fullName evidence="2">Apple domain-containing protein</fullName>
    </submittedName>
</protein>
<evidence type="ECO:0000313" key="2">
    <source>
        <dbReference type="WBParaSite" id="nRc.2.0.1.t46154-RA"/>
    </source>
</evidence>
<sequence length="105" mass="11890">MLLKCQSRCPTDYNQSALYYYYVNLNECCNLGSSELLNVQGCIQDTLKMNSTSLCSDRCALDQKGCHGNTITADLIQSFKTKSPIRVVDFVRSPSLKMQEMFDKL</sequence>
<dbReference type="AlphaFoldDB" id="A0A915L524"/>
<organism evidence="1 2">
    <name type="scientific">Romanomermis culicivorax</name>
    <name type="common">Nematode worm</name>
    <dbReference type="NCBI Taxonomy" id="13658"/>
    <lineage>
        <taxon>Eukaryota</taxon>
        <taxon>Metazoa</taxon>
        <taxon>Ecdysozoa</taxon>
        <taxon>Nematoda</taxon>
        <taxon>Enoplea</taxon>
        <taxon>Dorylaimia</taxon>
        <taxon>Mermithida</taxon>
        <taxon>Mermithoidea</taxon>
        <taxon>Mermithidae</taxon>
        <taxon>Romanomermis</taxon>
    </lineage>
</organism>
<keyword evidence="1" id="KW-1185">Reference proteome</keyword>
<reference evidence="2" key="1">
    <citation type="submission" date="2022-11" db="UniProtKB">
        <authorList>
            <consortium name="WormBaseParasite"/>
        </authorList>
    </citation>
    <scope>IDENTIFICATION</scope>
</reference>